<evidence type="ECO:0000259" key="2">
    <source>
        <dbReference type="Pfam" id="PF18818"/>
    </source>
</evidence>
<dbReference type="EMBL" id="SEZK01000016">
    <property type="protein sequence ID" value="RYU51088.1"/>
    <property type="molecule type" value="Genomic_DNA"/>
</dbReference>
<evidence type="ECO:0000313" key="3">
    <source>
        <dbReference type="EMBL" id="RYU46835.1"/>
    </source>
</evidence>
<evidence type="ECO:0000313" key="8">
    <source>
        <dbReference type="Proteomes" id="UP000294166"/>
    </source>
</evidence>
<accession>A0A4V1Z8S4</accession>
<dbReference type="OrthoDB" id="9792687at2"/>
<dbReference type="Pfam" id="PF18818">
    <property type="entry name" value="MPTase-PolyVal"/>
    <property type="match status" value="1"/>
</dbReference>
<dbReference type="EMBL" id="SEZJ01000005">
    <property type="protein sequence ID" value="RYU46835.1"/>
    <property type="molecule type" value="Genomic_DNA"/>
</dbReference>
<name>A0A4V1Z8S4_9GAMM</name>
<sequence length="433" mass="50324">MARKTYRNKSGKRTYSKEDAKKKNSEALELIETQLAKFIGSDATEKPDWESYIHSTELNVPPRKLVMEAGEHQVEQFNVIQFAQVEADMHEGKIEVNVPVFATFKHLNELLTSCKDEFRLDNAPQGFDPDKPMKGKIAKAAVISSFATAWDTEEKKSLTGKDLYKRIDELQKRGLSREEMHEILTNFQTKTRQWQYFAIEDFKDILPERIIDSIPEFAAYEKLKSKQMTPERVNLEARIDAEIVKIAMTTEYEQIDFVEKDLNTAHCVTAQDRSRSTVFMAERSKYMSDIHYCSTMLHEFVHATQSIDKRKLDSKRVDGLAVKEEILTELSATMIMKKLGYDNINKHAGLLKYLSNNDLTQLQKMAKKADTVYPVVYQAYEKYNTQELRQELRERFEAEDKQRLEVVKEKQPEAVEATVAEAEKPTRRRNRRP</sequence>
<dbReference type="InterPro" id="IPR041459">
    <property type="entry name" value="MPTase-PolyVal"/>
</dbReference>
<feature type="region of interest" description="Disordered" evidence="1">
    <location>
        <begin position="412"/>
        <end position="433"/>
    </location>
</feature>
<organism evidence="4 7">
    <name type="scientific">Aliivibrio finisterrensis</name>
    <dbReference type="NCBI Taxonomy" id="511998"/>
    <lineage>
        <taxon>Bacteria</taxon>
        <taxon>Pseudomonadati</taxon>
        <taxon>Pseudomonadota</taxon>
        <taxon>Gammaproteobacteria</taxon>
        <taxon>Vibrionales</taxon>
        <taxon>Vibrionaceae</taxon>
        <taxon>Aliivibrio</taxon>
    </lineage>
</organism>
<gene>
    <name evidence="3" type="ORF">ERW49_06790</name>
    <name evidence="5" type="ORF">ERW53_10765</name>
    <name evidence="4" type="ORF">ERW57_10560</name>
</gene>
<keyword evidence="8" id="KW-1185">Reference proteome</keyword>
<evidence type="ECO:0000313" key="5">
    <source>
        <dbReference type="EMBL" id="RYU64187.1"/>
    </source>
</evidence>
<comment type="caution">
    <text evidence="4">The sequence shown here is derived from an EMBL/GenBank/DDBJ whole genome shotgun (WGS) entry which is preliminary data.</text>
</comment>
<feature type="compositionally biased region" description="Basic residues" evidence="1">
    <location>
        <begin position="1"/>
        <end position="14"/>
    </location>
</feature>
<feature type="region of interest" description="Disordered" evidence="1">
    <location>
        <begin position="1"/>
        <end position="23"/>
    </location>
</feature>
<protein>
    <recommendedName>
        <fullName evidence="2">Polyvalent protein metallopeptidase domain-containing protein</fullName>
    </recommendedName>
</protein>
<dbReference type="Proteomes" id="UP000293465">
    <property type="component" value="Unassembled WGS sequence"/>
</dbReference>
<dbReference type="RefSeq" id="WP_130048245.1">
    <property type="nucleotide sequence ID" value="NZ_SEZJ01000005.1"/>
</dbReference>
<dbReference type="EMBL" id="SEZN01000017">
    <property type="protein sequence ID" value="RYU64187.1"/>
    <property type="molecule type" value="Genomic_DNA"/>
</dbReference>
<dbReference type="AlphaFoldDB" id="A0A4V1Z8S4"/>
<proteinExistence type="predicted"/>
<dbReference type="Proteomes" id="UP000294166">
    <property type="component" value="Unassembled WGS sequence"/>
</dbReference>
<evidence type="ECO:0000313" key="7">
    <source>
        <dbReference type="Proteomes" id="UP000294063"/>
    </source>
</evidence>
<evidence type="ECO:0000313" key="4">
    <source>
        <dbReference type="EMBL" id="RYU51088.1"/>
    </source>
</evidence>
<evidence type="ECO:0000256" key="1">
    <source>
        <dbReference type="SAM" id="MobiDB-lite"/>
    </source>
</evidence>
<reference evidence="6 7" key="1">
    <citation type="submission" date="2019-02" db="EMBL/GenBank/DDBJ databases">
        <title>Genome sequences of Aliivibrio finisterrensis strains from farmed Atlantic salmon.</title>
        <authorList>
            <person name="Bowman J.P."/>
        </authorList>
    </citation>
    <scope>NUCLEOTIDE SEQUENCE [LARGE SCALE GENOMIC DNA]</scope>
    <source>
        <strain evidence="5 8">A21</strain>
        <strain evidence="3 6">A32</strain>
        <strain evidence="4 7">A46</strain>
    </source>
</reference>
<feature type="domain" description="Polyvalent protein metallopeptidase" evidence="2">
    <location>
        <begin position="273"/>
        <end position="349"/>
    </location>
</feature>
<dbReference type="GeneID" id="56274744"/>
<evidence type="ECO:0000313" key="6">
    <source>
        <dbReference type="Proteomes" id="UP000293465"/>
    </source>
</evidence>
<dbReference type="Proteomes" id="UP000294063">
    <property type="component" value="Unassembled WGS sequence"/>
</dbReference>